<keyword evidence="1" id="KW-0732">Signal</keyword>
<evidence type="ECO:0008006" key="4">
    <source>
        <dbReference type="Google" id="ProtNLM"/>
    </source>
</evidence>
<protein>
    <recommendedName>
        <fullName evidence="4">Lipoprotein</fullName>
    </recommendedName>
</protein>
<evidence type="ECO:0000313" key="3">
    <source>
        <dbReference type="Proteomes" id="UP000028725"/>
    </source>
</evidence>
<name>A0A085WK99_9BACT</name>
<proteinExistence type="predicted"/>
<dbReference type="AlphaFoldDB" id="A0A085WK99"/>
<evidence type="ECO:0000256" key="1">
    <source>
        <dbReference type="SAM" id="SignalP"/>
    </source>
</evidence>
<sequence>MFRVPRLNSLPLVLVLLGAPLACLDTIEPGEGVEPLPENDSGRRDLTFAFDPDQSNWTGGYSDFAAGQDPQNIHFILRRDTTPVGTDRQSGAMFVSSTNVSDDLFTFITQQVSRLKPNTPYALTFEVELASNAPRRCPSVNGSPGEDVFLKVGASLVQPAAVTDTNTQQVRLNVDKGNQSVGGENAQTLGDIATDSEQCFNTPYRIITRDNVGNPLRITTDANGRLWLFVGTDSEYFGTTELYYDVIHVVLEPS</sequence>
<gene>
    <name evidence="2" type="ORF">DB31_7349</name>
</gene>
<feature type="chain" id="PRO_5001799827" description="Lipoprotein" evidence="1">
    <location>
        <begin position="25"/>
        <end position="254"/>
    </location>
</feature>
<dbReference type="OrthoDB" id="6382175at2"/>
<feature type="signal peptide" evidence="1">
    <location>
        <begin position="1"/>
        <end position="24"/>
    </location>
</feature>
<dbReference type="EMBL" id="JMCB01000006">
    <property type="protein sequence ID" value="KFE68112.1"/>
    <property type="molecule type" value="Genomic_DNA"/>
</dbReference>
<comment type="caution">
    <text evidence="2">The sequence shown here is derived from an EMBL/GenBank/DDBJ whole genome shotgun (WGS) entry which is preliminary data.</text>
</comment>
<keyword evidence="3" id="KW-1185">Reference proteome</keyword>
<accession>A0A085WK99</accession>
<reference evidence="2 3" key="1">
    <citation type="submission" date="2014-04" db="EMBL/GenBank/DDBJ databases">
        <title>Genome assembly of Hyalangium minutum DSM 14724.</title>
        <authorList>
            <person name="Sharma G."/>
            <person name="Subramanian S."/>
        </authorList>
    </citation>
    <scope>NUCLEOTIDE SEQUENCE [LARGE SCALE GENOMIC DNA]</scope>
    <source>
        <strain evidence="2 3">DSM 14724</strain>
    </source>
</reference>
<evidence type="ECO:0000313" key="2">
    <source>
        <dbReference type="EMBL" id="KFE68112.1"/>
    </source>
</evidence>
<dbReference type="STRING" id="394096.DB31_7349"/>
<dbReference type="Proteomes" id="UP000028725">
    <property type="component" value="Unassembled WGS sequence"/>
</dbReference>
<dbReference type="RefSeq" id="WP_052420014.1">
    <property type="nucleotide sequence ID" value="NZ_JMCB01000006.1"/>
</dbReference>
<organism evidence="2 3">
    <name type="scientific">Hyalangium minutum</name>
    <dbReference type="NCBI Taxonomy" id="394096"/>
    <lineage>
        <taxon>Bacteria</taxon>
        <taxon>Pseudomonadati</taxon>
        <taxon>Myxococcota</taxon>
        <taxon>Myxococcia</taxon>
        <taxon>Myxococcales</taxon>
        <taxon>Cystobacterineae</taxon>
        <taxon>Archangiaceae</taxon>
        <taxon>Hyalangium</taxon>
    </lineage>
</organism>